<evidence type="ECO:0000313" key="3">
    <source>
        <dbReference type="Proteomes" id="UP000294847"/>
    </source>
</evidence>
<accession>A0A4P7NH76</accession>
<evidence type="ECO:0000313" key="2">
    <source>
        <dbReference type="EMBL" id="QBZ61327.1"/>
    </source>
</evidence>
<dbReference type="EMBL" id="CP034207">
    <property type="protein sequence ID" value="QBZ61327.1"/>
    <property type="molecule type" value="Genomic_DNA"/>
</dbReference>
<reference evidence="2 3" key="1">
    <citation type="journal article" date="2019" name="Mol. Biol. Evol.">
        <title>Blast fungal genomes show frequent chromosomal changes, gene gains and losses, and effector gene turnover.</title>
        <authorList>
            <person name="Gomez Luciano L.B."/>
            <person name="Jason Tsai I."/>
            <person name="Chuma I."/>
            <person name="Tosa Y."/>
            <person name="Chen Y.H."/>
            <person name="Li J.Y."/>
            <person name="Li M.Y."/>
            <person name="Jade Lu M.Y."/>
            <person name="Nakayashiki H."/>
            <person name="Li W.H."/>
        </authorList>
    </citation>
    <scope>NUCLEOTIDE SEQUENCE [LARGE SCALE GENOMIC DNA]</scope>
    <source>
        <strain evidence="2">MZ5-1-6</strain>
    </source>
</reference>
<evidence type="ECO:0000256" key="1">
    <source>
        <dbReference type="SAM" id="SignalP"/>
    </source>
</evidence>
<keyword evidence="1" id="KW-0732">Signal</keyword>
<feature type="chain" id="PRO_5020862610" description="Cell wall protein PhiA" evidence="1">
    <location>
        <begin position="18"/>
        <end position="218"/>
    </location>
</feature>
<gene>
    <name evidence="2" type="ORF">PoMZ_08277</name>
</gene>
<protein>
    <recommendedName>
        <fullName evidence="4">Cell wall protein PhiA</fullName>
    </recommendedName>
</protein>
<organism evidence="2 3">
    <name type="scientific">Pyricularia oryzae</name>
    <name type="common">Rice blast fungus</name>
    <name type="synonym">Magnaporthe oryzae</name>
    <dbReference type="NCBI Taxonomy" id="318829"/>
    <lineage>
        <taxon>Eukaryota</taxon>
        <taxon>Fungi</taxon>
        <taxon>Dikarya</taxon>
        <taxon>Ascomycota</taxon>
        <taxon>Pezizomycotina</taxon>
        <taxon>Sordariomycetes</taxon>
        <taxon>Sordariomycetidae</taxon>
        <taxon>Magnaporthales</taxon>
        <taxon>Pyriculariaceae</taxon>
        <taxon>Pyricularia</taxon>
    </lineage>
</organism>
<sequence length="218" mass="23755">MLPTLLYIGLPICLVAAAPHGAFDSASTERRFVQDLTHIGIGAGEARNMPLPPRIPDVSFHLEMISPALAGKHPAAVLPLKADETGATTADGGTTRTMGPGSGCNAASDTFYLERGTKRLYLMSEDGRNRLYAFFQNVTVTDRLGFNRAHFIDDGVKGGYYNCEVTSQQQLACQGQDGPGQTVDWRLKDRTVMADREHNSKLPLVELHVMDMKNDAPH</sequence>
<name>A0A4P7NH76_PYROR</name>
<proteinExistence type="predicted"/>
<feature type="signal peptide" evidence="1">
    <location>
        <begin position="1"/>
        <end position="17"/>
    </location>
</feature>
<dbReference type="Proteomes" id="UP000294847">
    <property type="component" value="Chromosome 4"/>
</dbReference>
<dbReference type="AlphaFoldDB" id="A0A4P7NH76"/>
<evidence type="ECO:0008006" key="4">
    <source>
        <dbReference type="Google" id="ProtNLM"/>
    </source>
</evidence>